<proteinExistence type="predicted"/>
<reference evidence="1" key="1">
    <citation type="submission" date="2020-01" db="EMBL/GenBank/DDBJ databases">
        <authorList>
            <person name="Qin S."/>
        </authorList>
    </citation>
    <scope>NUCLEOTIDE SEQUENCE</scope>
    <source>
        <strain evidence="1">CVir17-16-YZ6g</strain>
        <plasmid evidence="1">p17-15-vir-like</plasmid>
    </source>
</reference>
<sequence length="52" mass="5916">MILTMPFQNASRLIVLLNPHTVIKKGKKSYFPVVRRSGGYTSLSSRDNLSRH</sequence>
<protein>
    <submittedName>
        <fullName evidence="1">Uncharacterized protein</fullName>
    </submittedName>
</protein>
<accession>A0A8B0SNE9</accession>
<name>A0A8B0SNE9_KLEPN</name>
<evidence type="ECO:0000313" key="1">
    <source>
        <dbReference type="EMBL" id="QTX13793.1"/>
    </source>
</evidence>
<keyword evidence="1" id="KW-0614">Plasmid</keyword>
<geneLocation type="plasmid" evidence="1">
    <name>p17-15-vir-like</name>
</geneLocation>
<dbReference type="AlphaFoldDB" id="A0A8B0SNE9"/>
<dbReference type="EMBL" id="MN956836">
    <property type="protein sequence ID" value="QTX13793.1"/>
    <property type="molecule type" value="Genomic_DNA"/>
</dbReference>
<organism evidence="1">
    <name type="scientific">Klebsiella pneumoniae</name>
    <dbReference type="NCBI Taxonomy" id="573"/>
    <lineage>
        <taxon>Bacteria</taxon>
        <taxon>Pseudomonadati</taxon>
        <taxon>Pseudomonadota</taxon>
        <taxon>Gammaproteobacteria</taxon>
        <taxon>Enterobacterales</taxon>
        <taxon>Enterobacteriaceae</taxon>
        <taxon>Klebsiella/Raoultella group</taxon>
        <taxon>Klebsiella</taxon>
        <taxon>Klebsiella pneumoniae complex</taxon>
    </lineage>
</organism>